<dbReference type="CDD" id="cd00657">
    <property type="entry name" value="Ferritin_like"/>
    <property type="match status" value="1"/>
</dbReference>
<evidence type="ECO:0000313" key="1">
    <source>
        <dbReference type="EMBL" id="CAA6821824.1"/>
    </source>
</evidence>
<dbReference type="SUPFAM" id="SSF47240">
    <property type="entry name" value="Ferritin-like"/>
    <property type="match status" value="1"/>
</dbReference>
<dbReference type="AlphaFoldDB" id="A0A6S6TQX1"/>
<sequence>MPLGYNVAMNFYQILEEAIESDSIVIKKKLTQQCFEYCSQNDFINAFNEEAKLFDSPSYANKCTIVEARALKSRKDFHTKEGLASLVHAIAHIEYSAIDLALDAVYRYRNMSKAYQIDWLEVAQDEIRHYLMLEELLHELGFAYGDFSVHSGLFDASIQTATNHLERMAIIPRYYEASGLDVTPQILKRLENKKKLLFVKKFIDILTIIYREELDHVQKGDKWFKFLCEEENKDIKVYFEILEKYKLLGKHRPHINGEARKAVGFSCDEIKLLGDGLC</sequence>
<accession>A0A6S6TQX1</accession>
<dbReference type="InterPro" id="IPR011197">
    <property type="entry name" value="UCP012318"/>
</dbReference>
<dbReference type="PANTHER" id="PTHR42782:SF4">
    <property type="entry name" value="DUF455 DOMAIN-CONTAINING PROTEIN"/>
    <property type="match status" value="1"/>
</dbReference>
<protein>
    <submittedName>
        <fullName evidence="1">COG2833: uncharacterized protein</fullName>
    </submittedName>
</protein>
<dbReference type="PIRSF" id="PIRSF012318">
    <property type="entry name" value="UCP012318"/>
    <property type="match status" value="1"/>
</dbReference>
<dbReference type="EMBL" id="CACVAU010000063">
    <property type="protein sequence ID" value="CAA6821824.1"/>
    <property type="molecule type" value="Genomic_DNA"/>
</dbReference>
<organism evidence="1">
    <name type="scientific">uncultured Sulfurovum sp</name>
    <dbReference type="NCBI Taxonomy" id="269237"/>
    <lineage>
        <taxon>Bacteria</taxon>
        <taxon>Pseudomonadati</taxon>
        <taxon>Campylobacterota</taxon>
        <taxon>Epsilonproteobacteria</taxon>
        <taxon>Campylobacterales</taxon>
        <taxon>Sulfurovaceae</taxon>
        <taxon>Sulfurovum</taxon>
        <taxon>environmental samples</taxon>
    </lineage>
</organism>
<reference evidence="1" key="1">
    <citation type="submission" date="2020-01" db="EMBL/GenBank/DDBJ databases">
        <authorList>
            <person name="Meier V. D."/>
            <person name="Meier V D."/>
        </authorList>
    </citation>
    <scope>NUCLEOTIDE SEQUENCE</scope>
    <source>
        <strain evidence="1">HLG_WM_MAG_05</strain>
    </source>
</reference>
<dbReference type="InterPro" id="IPR009078">
    <property type="entry name" value="Ferritin-like_SF"/>
</dbReference>
<gene>
    <name evidence="1" type="ORF">HELGO_WM5554</name>
</gene>
<proteinExistence type="predicted"/>
<name>A0A6S6TQX1_9BACT</name>
<dbReference type="InterPro" id="IPR007402">
    <property type="entry name" value="DUF455"/>
</dbReference>
<dbReference type="PANTHER" id="PTHR42782">
    <property type="entry name" value="SI:CH73-314G15.3"/>
    <property type="match status" value="1"/>
</dbReference>
<dbReference type="Pfam" id="PF04305">
    <property type="entry name" value="DUF455"/>
    <property type="match status" value="1"/>
</dbReference>